<dbReference type="EMBL" id="BAABET010000003">
    <property type="protein sequence ID" value="GAA4307571.1"/>
    <property type="molecule type" value="Genomic_DNA"/>
</dbReference>
<protein>
    <submittedName>
        <fullName evidence="1">Uncharacterized protein</fullName>
    </submittedName>
</protein>
<dbReference type="Proteomes" id="UP001501115">
    <property type="component" value="Unassembled WGS sequence"/>
</dbReference>
<reference evidence="2" key="1">
    <citation type="journal article" date="2019" name="Int. J. Syst. Evol. Microbiol.">
        <title>The Global Catalogue of Microorganisms (GCM) 10K type strain sequencing project: providing services to taxonomists for standard genome sequencing and annotation.</title>
        <authorList>
            <consortium name="The Broad Institute Genomics Platform"/>
            <consortium name="The Broad Institute Genome Sequencing Center for Infectious Disease"/>
            <person name="Wu L."/>
            <person name="Ma J."/>
        </authorList>
    </citation>
    <scope>NUCLEOTIDE SEQUENCE [LARGE SCALE GENOMIC DNA]</scope>
    <source>
        <strain evidence="2">JCM 31290</strain>
    </source>
</reference>
<evidence type="ECO:0000313" key="2">
    <source>
        <dbReference type="Proteomes" id="UP001501115"/>
    </source>
</evidence>
<gene>
    <name evidence="1" type="ORF">GCM10023086_26150</name>
</gene>
<sequence length="189" mass="20670">MNGLEHALEVHSLVKFHYDSSNAISEFIKDIEGSPQTSSQLHLAAAEYAIAASVGHGYDTVNVRPEFAHLAILHYNCRTQIRICHAAEHGASIGYQDMTVFSADAFRMASIIGEFENLQNDPELLGRAARELVQSYVESTLTRMAQAVGTPGKQALIWYLQLSAANYPGYLHDSPDDAIHAGQEVIGLT</sequence>
<comment type="caution">
    <text evidence="1">The sequence shown here is derived from an EMBL/GenBank/DDBJ whole genome shotgun (WGS) entry which is preliminary data.</text>
</comment>
<organism evidence="1 2">
    <name type="scientific">Streptomyces venetus</name>
    <dbReference type="NCBI Taxonomy" id="1701086"/>
    <lineage>
        <taxon>Bacteria</taxon>
        <taxon>Bacillati</taxon>
        <taxon>Actinomycetota</taxon>
        <taxon>Actinomycetes</taxon>
        <taxon>Kitasatosporales</taxon>
        <taxon>Streptomycetaceae</taxon>
        <taxon>Streptomyces</taxon>
    </lineage>
</organism>
<evidence type="ECO:0000313" key="1">
    <source>
        <dbReference type="EMBL" id="GAA4307571.1"/>
    </source>
</evidence>
<name>A0ABP8FNH1_9ACTN</name>
<proteinExistence type="predicted"/>
<accession>A0ABP8FNH1</accession>
<keyword evidence="2" id="KW-1185">Reference proteome</keyword>
<dbReference type="RefSeq" id="WP_345661577.1">
    <property type="nucleotide sequence ID" value="NZ_BAABET010000003.1"/>
</dbReference>